<organism evidence="8 9">
    <name type="scientific">Microbulbifer yueqingensis</name>
    <dbReference type="NCBI Taxonomy" id="658219"/>
    <lineage>
        <taxon>Bacteria</taxon>
        <taxon>Pseudomonadati</taxon>
        <taxon>Pseudomonadota</taxon>
        <taxon>Gammaproteobacteria</taxon>
        <taxon>Cellvibrionales</taxon>
        <taxon>Microbulbiferaceae</taxon>
        <taxon>Microbulbifer</taxon>
    </lineage>
</organism>
<dbReference type="Proteomes" id="UP000199305">
    <property type="component" value="Unassembled WGS sequence"/>
</dbReference>
<name>A0A1G8ZHE6_9GAMM</name>
<sequence length="200" mass="22116">MSQQPAELNVTITEPAREYLRELLEKQDCEGIAIRMFVSNPGTPNAETCIAYCRPGEEQEDDVVMELDGLKAYFEGRSVPYLDEAKVDYSSDKMGGQLTIRAPNSRMPKITDDSPIEDRINYVLYNDINPGLAAHGGQVSLVEFTEDGYAVLQFGGGCQGCGMVDMTLKEGVEKTLKEKVPEVTGVKDVTDHTDKSQAYY</sequence>
<evidence type="ECO:0000256" key="5">
    <source>
        <dbReference type="HAMAP-Rule" id="MF_01637"/>
    </source>
</evidence>
<dbReference type="NCBIfam" id="TIGR03341">
    <property type="entry name" value="YhgI_GntY"/>
    <property type="match status" value="1"/>
</dbReference>
<feature type="binding site" evidence="5">
    <location>
        <position position="158"/>
    </location>
    <ligand>
        <name>[4Fe-4S] cluster</name>
        <dbReference type="ChEBI" id="CHEBI:49883"/>
    </ligand>
</feature>
<keyword evidence="1 5" id="KW-0004">4Fe-4S</keyword>
<dbReference type="GO" id="GO:0051604">
    <property type="term" value="P:protein maturation"/>
    <property type="evidence" value="ECO:0007669"/>
    <property type="project" value="UniProtKB-UniRule"/>
</dbReference>
<dbReference type="Pfam" id="PF01521">
    <property type="entry name" value="Fe-S_biosyn"/>
    <property type="match status" value="1"/>
</dbReference>
<dbReference type="GO" id="GO:0016226">
    <property type="term" value="P:iron-sulfur cluster assembly"/>
    <property type="evidence" value="ECO:0007669"/>
    <property type="project" value="UniProtKB-UniRule"/>
</dbReference>
<evidence type="ECO:0000259" key="6">
    <source>
        <dbReference type="Pfam" id="PF01106"/>
    </source>
</evidence>
<comment type="function">
    <text evidence="5">Involved in iron-sulfur cluster biogenesis. Binds a 4Fe-4S cluster, can transfer this cluster to apoproteins, and thereby intervenes in the maturation of Fe/S proteins. Could also act as a scaffold/chaperone for damaged Fe/S proteins.</text>
</comment>
<dbReference type="STRING" id="658219.SAMN05216212_1631"/>
<keyword evidence="9" id="KW-1185">Reference proteome</keyword>
<feature type="domain" description="Core" evidence="7">
    <location>
        <begin position="9"/>
        <end position="104"/>
    </location>
</feature>
<dbReference type="EMBL" id="FNFH01000003">
    <property type="protein sequence ID" value="SDK14542.1"/>
    <property type="molecule type" value="Genomic_DNA"/>
</dbReference>
<evidence type="ECO:0000256" key="2">
    <source>
        <dbReference type="ARBA" id="ARBA00022723"/>
    </source>
</evidence>
<comment type="cofactor">
    <cofactor evidence="5">
        <name>[4Fe-4S] cluster</name>
        <dbReference type="ChEBI" id="CHEBI:49883"/>
    </cofactor>
    <text evidence="5">Binds 1 [4Fe-4S] cluster per subunit. The cluster is presumably bound at the interface of two monomers.</text>
</comment>
<keyword evidence="3 5" id="KW-0408">Iron</keyword>
<keyword evidence="2 5" id="KW-0479">Metal-binding</keyword>
<comment type="similarity">
    <text evidence="5">Belongs to the NfuA family.</text>
</comment>
<evidence type="ECO:0000259" key="7">
    <source>
        <dbReference type="Pfam" id="PF01521"/>
    </source>
</evidence>
<evidence type="ECO:0000313" key="9">
    <source>
        <dbReference type="Proteomes" id="UP000199305"/>
    </source>
</evidence>
<protein>
    <recommendedName>
        <fullName evidence="5">Fe/S biogenesis protein NfuA</fullName>
    </recommendedName>
</protein>
<accession>A0A1G8ZHE6</accession>
<dbReference type="HAMAP" id="MF_01637">
    <property type="entry name" value="Fe_S_biogen_NfuA"/>
    <property type="match status" value="1"/>
</dbReference>
<dbReference type="OrthoDB" id="9785450at2"/>
<dbReference type="Gene3D" id="2.60.300.12">
    <property type="entry name" value="HesB-like domain"/>
    <property type="match status" value="1"/>
</dbReference>
<feature type="domain" description="NIF system FeS cluster assembly NifU C-terminal" evidence="6">
    <location>
        <begin position="120"/>
        <end position="186"/>
    </location>
</feature>
<dbReference type="Gene3D" id="3.30.300.130">
    <property type="entry name" value="Fe-S cluster assembly (FSCA)"/>
    <property type="match status" value="1"/>
</dbReference>
<comment type="subunit">
    <text evidence="5">Homodimer.</text>
</comment>
<dbReference type="PANTHER" id="PTHR11178:SF51">
    <property type="entry name" value="FE_S BIOGENESIS PROTEIN NFUA"/>
    <property type="match status" value="1"/>
</dbReference>
<dbReference type="GO" id="GO:0005506">
    <property type="term" value="F:iron ion binding"/>
    <property type="evidence" value="ECO:0007669"/>
    <property type="project" value="InterPro"/>
</dbReference>
<proteinExistence type="inferred from homology"/>
<dbReference type="InterPro" id="IPR034904">
    <property type="entry name" value="FSCA_dom_sf"/>
</dbReference>
<gene>
    <name evidence="5" type="primary">nfuA</name>
    <name evidence="8" type="ORF">SAMN05216212_1631</name>
</gene>
<feature type="binding site" evidence="5">
    <location>
        <position position="161"/>
    </location>
    <ligand>
        <name>[4Fe-4S] cluster</name>
        <dbReference type="ChEBI" id="CHEBI:49883"/>
    </ligand>
</feature>
<dbReference type="Pfam" id="PF01106">
    <property type="entry name" value="NifU"/>
    <property type="match status" value="1"/>
</dbReference>
<evidence type="ECO:0000256" key="1">
    <source>
        <dbReference type="ARBA" id="ARBA00022485"/>
    </source>
</evidence>
<dbReference type="RefSeq" id="WP_091511675.1">
    <property type="nucleotide sequence ID" value="NZ_FNFH01000003.1"/>
</dbReference>
<dbReference type="PANTHER" id="PTHR11178">
    <property type="entry name" value="IRON-SULFUR CLUSTER SCAFFOLD PROTEIN NFU-RELATED"/>
    <property type="match status" value="1"/>
</dbReference>
<dbReference type="AlphaFoldDB" id="A0A1G8ZHE6"/>
<dbReference type="SUPFAM" id="SSF89360">
    <property type="entry name" value="HesB-like domain"/>
    <property type="match status" value="1"/>
</dbReference>
<dbReference type="InterPro" id="IPR035903">
    <property type="entry name" value="HesB-like_dom_sf"/>
</dbReference>
<evidence type="ECO:0000313" key="8">
    <source>
        <dbReference type="EMBL" id="SDK14542.1"/>
    </source>
</evidence>
<evidence type="ECO:0000256" key="4">
    <source>
        <dbReference type="ARBA" id="ARBA00023014"/>
    </source>
</evidence>
<dbReference type="InterPro" id="IPR000361">
    <property type="entry name" value="ATAP_core_dom"/>
</dbReference>
<dbReference type="InterPro" id="IPR001075">
    <property type="entry name" value="NIF_FeS_clus_asmbl_NifU_C"/>
</dbReference>
<dbReference type="InterPro" id="IPR017726">
    <property type="entry name" value="Fe/S_biogenesis_protein_NfuA"/>
</dbReference>
<reference evidence="9" key="1">
    <citation type="submission" date="2016-10" db="EMBL/GenBank/DDBJ databases">
        <authorList>
            <person name="Varghese N."/>
            <person name="Submissions S."/>
        </authorList>
    </citation>
    <scope>NUCLEOTIDE SEQUENCE [LARGE SCALE GENOMIC DNA]</scope>
    <source>
        <strain evidence="9">CGMCC 1.10658</strain>
    </source>
</reference>
<keyword evidence="4 5" id="KW-0411">Iron-sulfur</keyword>
<dbReference type="GO" id="GO:0051539">
    <property type="term" value="F:4 iron, 4 sulfur cluster binding"/>
    <property type="evidence" value="ECO:0007669"/>
    <property type="project" value="UniProtKB-UniRule"/>
</dbReference>
<evidence type="ECO:0000256" key="3">
    <source>
        <dbReference type="ARBA" id="ARBA00023004"/>
    </source>
</evidence>
<dbReference type="SUPFAM" id="SSF117916">
    <property type="entry name" value="Fe-S cluster assembly (FSCA) domain-like"/>
    <property type="match status" value="1"/>
</dbReference>